<dbReference type="Pfam" id="PF01344">
    <property type="entry name" value="Kelch_1"/>
    <property type="match status" value="1"/>
</dbReference>
<evidence type="ECO:0000256" key="1">
    <source>
        <dbReference type="ARBA" id="ARBA00022441"/>
    </source>
</evidence>
<keyword evidence="1" id="KW-0880">Kelch repeat</keyword>
<comment type="caution">
    <text evidence="2">The sequence shown here is derived from an EMBL/GenBank/DDBJ whole genome shotgun (WGS) entry which is preliminary data.</text>
</comment>
<dbReference type="InterPro" id="IPR052392">
    <property type="entry name" value="Kelch-BTB_domain-containing"/>
</dbReference>
<dbReference type="Proteomes" id="UP000499080">
    <property type="component" value="Unassembled WGS sequence"/>
</dbReference>
<name>A0A4Y2UIG3_ARAVE</name>
<dbReference type="AlphaFoldDB" id="A0A4Y2UIG3"/>
<dbReference type="SUPFAM" id="SSF117281">
    <property type="entry name" value="Kelch motif"/>
    <property type="match status" value="1"/>
</dbReference>
<dbReference type="OrthoDB" id="7972088at2759"/>
<dbReference type="Gene3D" id="2.120.10.80">
    <property type="entry name" value="Kelch-type beta propeller"/>
    <property type="match status" value="1"/>
</dbReference>
<dbReference type="PANTHER" id="PTHR46375">
    <property type="entry name" value="KELCH REPEAT AND BTB DOMAIN-CONTAINING PROTEIN 13-RELATED"/>
    <property type="match status" value="1"/>
</dbReference>
<dbReference type="InterPro" id="IPR006652">
    <property type="entry name" value="Kelch_1"/>
</dbReference>
<organism evidence="2 3">
    <name type="scientific">Araneus ventricosus</name>
    <name type="common">Orbweaver spider</name>
    <name type="synonym">Epeira ventricosa</name>
    <dbReference type="NCBI Taxonomy" id="182803"/>
    <lineage>
        <taxon>Eukaryota</taxon>
        <taxon>Metazoa</taxon>
        <taxon>Ecdysozoa</taxon>
        <taxon>Arthropoda</taxon>
        <taxon>Chelicerata</taxon>
        <taxon>Arachnida</taxon>
        <taxon>Araneae</taxon>
        <taxon>Araneomorphae</taxon>
        <taxon>Entelegynae</taxon>
        <taxon>Araneoidea</taxon>
        <taxon>Araneidae</taxon>
        <taxon>Araneus</taxon>
    </lineage>
</organism>
<reference evidence="2 3" key="1">
    <citation type="journal article" date="2019" name="Sci. Rep.">
        <title>Orb-weaving spider Araneus ventricosus genome elucidates the spidroin gene catalogue.</title>
        <authorList>
            <person name="Kono N."/>
            <person name="Nakamura H."/>
            <person name="Ohtoshi R."/>
            <person name="Moran D.A.P."/>
            <person name="Shinohara A."/>
            <person name="Yoshida Y."/>
            <person name="Fujiwara M."/>
            <person name="Mori M."/>
            <person name="Tomita M."/>
            <person name="Arakawa K."/>
        </authorList>
    </citation>
    <scope>NUCLEOTIDE SEQUENCE [LARGE SCALE GENOMIC DNA]</scope>
</reference>
<gene>
    <name evidence="2" type="ORF">AVEN_67893_1</name>
</gene>
<evidence type="ECO:0000313" key="3">
    <source>
        <dbReference type="Proteomes" id="UP000499080"/>
    </source>
</evidence>
<sequence>MTPIYKSCKLYSVVSMNGFIYVIGGINEINSHPINDIERFDPRTGKLKVVSCMIPMFQSKTISAKGFIYVIKYNEYLRNPKMMVQVYDPASDKWLSFSVPSIFKPEITEIERRGHLYLIGYKLSLLQLIPCLEEYDSMVDIWIPMPYLLFIYRIKKAVVVKDVPIVHEENRRSGECTPPVYWVPENRTWHILQESSPLCMIHMSKICTITDPNVVKVIVK</sequence>
<dbReference type="PANTHER" id="PTHR46375:SF3">
    <property type="entry name" value="KELCH REPEAT AND BTB DOMAIN-CONTAINING PROTEIN 13"/>
    <property type="match status" value="1"/>
</dbReference>
<accession>A0A4Y2UIG3</accession>
<dbReference type="EMBL" id="BGPR01037305">
    <property type="protein sequence ID" value="GBO12869.1"/>
    <property type="molecule type" value="Genomic_DNA"/>
</dbReference>
<feature type="non-terminal residue" evidence="2">
    <location>
        <position position="220"/>
    </location>
</feature>
<keyword evidence="3" id="KW-1185">Reference proteome</keyword>
<protein>
    <submittedName>
        <fullName evidence="2">Uncharacterized protein</fullName>
    </submittedName>
</protein>
<proteinExistence type="predicted"/>
<dbReference type="InterPro" id="IPR015915">
    <property type="entry name" value="Kelch-typ_b-propeller"/>
</dbReference>
<evidence type="ECO:0000313" key="2">
    <source>
        <dbReference type="EMBL" id="GBO12869.1"/>
    </source>
</evidence>